<accession>A0ABV2FL35</accession>
<evidence type="ECO:0000256" key="5">
    <source>
        <dbReference type="PROSITE-ProRule" id="PRU01248"/>
    </source>
</evidence>
<dbReference type="Proteomes" id="UP001549122">
    <property type="component" value="Unassembled WGS sequence"/>
</dbReference>
<dbReference type="InterPro" id="IPR050090">
    <property type="entry name" value="Tyrosine_recombinase_XerCD"/>
</dbReference>
<evidence type="ECO:0000256" key="2">
    <source>
        <dbReference type="ARBA" id="ARBA00022908"/>
    </source>
</evidence>
<dbReference type="InterPro" id="IPR004191">
    <property type="entry name" value="Integrase_Tn916-type_DNA-bd_N"/>
</dbReference>
<keyword evidence="3 5" id="KW-0238">DNA-binding</keyword>
<organism evidence="8 9">
    <name type="scientific">Streptococcus rupicaprae</name>
    <dbReference type="NCBI Taxonomy" id="759619"/>
    <lineage>
        <taxon>Bacteria</taxon>
        <taxon>Bacillati</taxon>
        <taxon>Bacillota</taxon>
        <taxon>Bacilli</taxon>
        <taxon>Lactobacillales</taxon>
        <taxon>Streptococcaceae</taxon>
        <taxon>Streptococcus</taxon>
    </lineage>
</organism>
<dbReference type="Pfam" id="PF14659">
    <property type="entry name" value="Phage_int_SAM_3"/>
    <property type="match status" value="1"/>
</dbReference>
<dbReference type="Gene3D" id="3.30.160.60">
    <property type="entry name" value="Classic Zinc Finger"/>
    <property type="match status" value="1"/>
</dbReference>
<dbReference type="SUPFAM" id="SSF54171">
    <property type="entry name" value="DNA-binding domain"/>
    <property type="match status" value="1"/>
</dbReference>
<feature type="domain" description="Core-binding (CB)" evidence="7">
    <location>
        <begin position="69"/>
        <end position="151"/>
    </location>
</feature>
<keyword evidence="9" id="KW-1185">Reference proteome</keyword>
<sequence>MAQNRRKDNKNRVLKDGEYQRKNGTYEYRWRDKNGKRHSVYSETLNGLRKEKDKILKDHLNGLKNARNLKVDDMFKKWMKLKKGLKDNTFQNYIYLYNQFVKPVLGNVLITNLRKTDIRSFYNFLAEERKVKINTIDSIHTVLHQVLEITVEDNFLNSNPSDNALKELRQSRPQGKKTKKALTIPEQKLFEYYIGKNGKHYSWYPIFTTLLWTGMRVGEATGLRWEDIDFDNNLIHINHTLVYYDTRTEDGCTYAINTPKTEKSNRSIPLLPKVKEALLIEKERQKEFDIPQNFEVDGYSNFVFLNRFGSVFNQGTLNKALKRIIRDCNFEVLDGKIASEVTLPNFTNHSLRHTFTTRMVESDVNIKVMQEILGHSDVSTTMNIYAEASTELKERELTKIGEYLSTSLSNIAN</sequence>
<evidence type="ECO:0000259" key="6">
    <source>
        <dbReference type="PROSITE" id="PS51898"/>
    </source>
</evidence>
<dbReference type="InterPro" id="IPR002104">
    <property type="entry name" value="Integrase_catalytic"/>
</dbReference>
<evidence type="ECO:0000256" key="4">
    <source>
        <dbReference type="ARBA" id="ARBA00023172"/>
    </source>
</evidence>
<reference evidence="8 9" key="1">
    <citation type="submission" date="2024-06" db="EMBL/GenBank/DDBJ databases">
        <title>Genomic Encyclopedia of Type Strains, Phase IV (KMG-IV): sequencing the most valuable type-strain genomes for metagenomic binning, comparative biology and taxonomic classification.</title>
        <authorList>
            <person name="Goeker M."/>
        </authorList>
    </citation>
    <scope>NUCLEOTIDE SEQUENCE [LARGE SCALE GENOMIC DNA]</scope>
    <source>
        <strain evidence="8 9">DSM 28303</strain>
    </source>
</reference>
<dbReference type="Gene3D" id="1.10.443.10">
    <property type="entry name" value="Intergrase catalytic core"/>
    <property type="match status" value="1"/>
</dbReference>
<dbReference type="InterPro" id="IPR013762">
    <property type="entry name" value="Integrase-like_cat_sf"/>
</dbReference>
<dbReference type="RefSeq" id="WP_354366399.1">
    <property type="nucleotide sequence ID" value="NZ_JBEPLO010000050.1"/>
</dbReference>
<dbReference type="InterPro" id="IPR004107">
    <property type="entry name" value="Integrase_SAM-like_N"/>
</dbReference>
<dbReference type="InterPro" id="IPR044068">
    <property type="entry name" value="CB"/>
</dbReference>
<dbReference type="InterPro" id="IPR011010">
    <property type="entry name" value="DNA_brk_join_enz"/>
</dbReference>
<dbReference type="Pfam" id="PF00589">
    <property type="entry name" value="Phage_integrase"/>
    <property type="match status" value="1"/>
</dbReference>
<name>A0ABV2FL35_9STRE</name>
<evidence type="ECO:0000313" key="9">
    <source>
        <dbReference type="Proteomes" id="UP001549122"/>
    </source>
</evidence>
<dbReference type="PANTHER" id="PTHR30349">
    <property type="entry name" value="PHAGE INTEGRASE-RELATED"/>
    <property type="match status" value="1"/>
</dbReference>
<comment type="caution">
    <text evidence="8">The sequence shown here is derived from an EMBL/GenBank/DDBJ whole genome shotgun (WGS) entry which is preliminary data.</text>
</comment>
<keyword evidence="2" id="KW-0229">DNA integration</keyword>
<dbReference type="InterPro" id="IPR016177">
    <property type="entry name" value="DNA-bd_dom_sf"/>
</dbReference>
<comment type="similarity">
    <text evidence="1">Belongs to the 'phage' integrase family.</text>
</comment>
<keyword evidence="4" id="KW-0233">DNA recombination</keyword>
<evidence type="ECO:0000259" key="7">
    <source>
        <dbReference type="PROSITE" id="PS51900"/>
    </source>
</evidence>
<dbReference type="Pfam" id="PF02920">
    <property type="entry name" value="Integrase_DNA"/>
    <property type="match status" value="1"/>
</dbReference>
<dbReference type="InterPro" id="IPR010998">
    <property type="entry name" value="Integrase_recombinase_N"/>
</dbReference>
<dbReference type="Gene3D" id="1.10.150.130">
    <property type="match status" value="1"/>
</dbReference>
<dbReference type="SUPFAM" id="SSF56349">
    <property type="entry name" value="DNA breaking-rejoining enzymes"/>
    <property type="match status" value="1"/>
</dbReference>
<evidence type="ECO:0000256" key="3">
    <source>
        <dbReference type="ARBA" id="ARBA00023125"/>
    </source>
</evidence>
<evidence type="ECO:0000313" key="8">
    <source>
        <dbReference type="EMBL" id="MET3559304.1"/>
    </source>
</evidence>
<dbReference type="CDD" id="cd01189">
    <property type="entry name" value="INT_ICEBs1_C_like"/>
    <property type="match status" value="1"/>
</dbReference>
<evidence type="ECO:0000256" key="1">
    <source>
        <dbReference type="ARBA" id="ARBA00008857"/>
    </source>
</evidence>
<dbReference type="PROSITE" id="PS51900">
    <property type="entry name" value="CB"/>
    <property type="match status" value="1"/>
</dbReference>
<dbReference type="PROSITE" id="PS51898">
    <property type="entry name" value="TYR_RECOMBINASE"/>
    <property type="match status" value="1"/>
</dbReference>
<proteinExistence type="inferred from homology"/>
<protein>
    <submittedName>
        <fullName evidence="8">Integrase</fullName>
    </submittedName>
</protein>
<dbReference type="PANTHER" id="PTHR30349:SF41">
    <property type="entry name" value="INTEGRASE_RECOMBINASE PROTEIN MJ0367-RELATED"/>
    <property type="match status" value="1"/>
</dbReference>
<gene>
    <name evidence="8" type="ORF">ABID29_002458</name>
</gene>
<dbReference type="EMBL" id="JBEPLO010000050">
    <property type="protein sequence ID" value="MET3559304.1"/>
    <property type="molecule type" value="Genomic_DNA"/>
</dbReference>
<feature type="domain" description="Tyr recombinase" evidence="6">
    <location>
        <begin position="177"/>
        <end position="398"/>
    </location>
</feature>